<reference evidence="7 8" key="1">
    <citation type="submission" date="2017-09" db="EMBL/GenBank/DDBJ databases">
        <title>Depth-based differentiation of microbial function through sediment-hosted aquifers and enrichment of novel symbionts in the deep terrestrial subsurface.</title>
        <authorList>
            <person name="Probst A.J."/>
            <person name="Ladd B."/>
            <person name="Jarett J.K."/>
            <person name="Geller-Mcgrath D.E."/>
            <person name="Sieber C.M."/>
            <person name="Emerson J.B."/>
            <person name="Anantharaman K."/>
            <person name="Thomas B.C."/>
            <person name="Malmstrom R."/>
            <person name="Stieglmeier M."/>
            <person name="Klingl A."/>
            <person name="Woyke T."/>
            <person name="Ryan C.M."/>
            <person name="Banfield J.F."/>
        </authorList>
    </citation>
    <scope>NUCLEOTIDE SEQUENCE [LARGE SCALE GENOMIC DNA]</scope>
    <source>
        <strain evidence="7">CG23_combo_of_CG06-09_8_20_14_all_34_8</strain>
    </source>
</reference>
<feature type="chain" id="PRO_5013856618" evidence="5">
    <location>
        <begin position="21"/>
        <end position="125"/>
    </location>
</feature>
<dbReference type="InterPro" id="IPR050668">
    <property type="entry name" value="Cytochrome_b5"/>
</dbReference>
<feature type="signal peptide" evidence="5">
    <location>
        <begin position="1"/>
        <end position="20"/>
    </location>
</feature>
<evidence type="ECO:0000256" key="5">
    <source>
        <dbReference type="SAM" id="SignalP"/>
    </source>
</evidence>
<evidence type="ECO:0000256" key="3">
    <source>
        <dbReference type="ARBA" id="ARBA00023004"/>
    </source>
</evidence>
<sequence>MRLKHFFVFYPLVFLLTACTQTFDQNAMVNSNPSTTISSDSANEIKIFAKEEITTHNTQNDCWLIIHDQVYDVTSFIDVHPGGKAIIQGCGKDATTLFENRPESGTAHSQKAIDLMPKYLIGKVK</sequence>
<organism evidence="7 8">
    <name type="scientific">Candidatus Beckwithbacteria bacterium CG23_combo_of_CG06-09_8_20_14_all_34_8</name>
    <dbReference type="NCBI Taxonomy" id="1974497"/>
    <lineage>
        <taxon>Bacteria</taxon>
        <taxon>Candidatus Beckwithiibacteriota</taxon>
    </lineage>
</organism>
<evidence type="ECO:0000259" key="6">
    <source>
        <dbReference type="PROSITE" id="PS50255"/>
    </source>
</evidence>
<dbReference type="SMART" id="SM01117">
    <property type="entry name" value="Cyt-b5"/>
    <property type="match status" value="1"/>
</dbReference>
<dbReference type="PROSITE" id="PS50255">
    <property type="entry name" value="CYTOCHROME_B5_2"/>
    <property type="match status" value="1"/>
</dbReference>
<keyword evidence="2" id="KW-0479">Metal-binding</keyword>
<keyword evidence="5" id="KW-0732">Signal</keyword>
<dbReference type="EMBL" id="PCSR01000081">
    <property type="protein sequence ID" value="PIP53010.1"/>
    <property type="molecule type" value="Genomic_DNA"/>
</dbReference>
<dbReference type="Proteomes" id="UP000229459">
    <property type="component" value="Unassembled WGS sequence"/>
</dbReference>
<evidence type="ECO:0000256" key="4">
    <source>
        <dbReference type="ARBA" id="ARBA00038168"/>
    </source>
</evidence>
<accession>A0A2H0B7I9</accession>
<feature type="domain" description="Cytochrome b5 heme-binding" evidence="6">
    <location>
        <begin position="45"/>
        <end position="125"/>
    </location>
</feature>
<comment type="caution">
    <text evidence="7">The sequence shown here is derived from an EMBL/GenBank/DDBJ whole genome shotgun (WGS) entry which is preliminary data.</text>
</comment>
<name>A0A2H0B7I9_9BACT</name>
<proteinExistence type="inferred from homology"/>
<comment type="similarity">
    <text evidence="4">Belongs to the cytochrome b5 family.</text>
</comment>
<evidence type="ECO:0000256" key="2">
    <source>
        <dbReference type="ARBA" id="ARBA00022723"/>
    </source>
</evidence>
<evidence type="ECO:0000313" key="7">
    <source>
        <dbReference type="EMBL" id="PIP53010.1"/>
    </source>
</evidence>
<dbReference type="InterPro" id="IPR036400">
    <property type="entry name" value="Cyt_B5-like_heme/steroid_sf"/>
</dbReference>
<dbReference type="PROSITE" id="PS51257">
    <property type="entry name" value="PROKAR_LIPOPROTEIN"/>
    <property type="match status" value="1"/>
</dbReference>
<dbReference type="FunFam" id="3.10.120.10:FF:000007">
    <property type="entry name" value="Sulfite oxidase, mitochondrial"/>
    <property type="match status" value="1"/>
</dbReference>
<dbReference type="GO" id="GO:0020037">
    <property type="term" value="F:heme binding"/>
    <property type="evidence" value="ECO:0007669"/>
    <property type="project" value="InterPro"/>
</dbReference>
<keyword evidence="3" id="KW-0408">Iron</keyword>
<keyword evidence="1" id="KW-0349">Heme</keyword>
<dbReference type="SUPFAM" id="SSF55856">
    <property type="entry name" value="Cytochrome b5-like heme/steroid binding domain"/>
    <property type="match status" value="1"/>
</dbReference>
<dbReference type="PROSITE" id="PS00191">
    <property type="entry name" value="CYTOCHROME_B5_1"/>
    <property type="match status" value="1"/>
</dbReference>
<dbReference type="Gene3D" id="3.10.120.10">
    <property type="entry name" value="Cytochrome b5-like heme/steroid binding domain"/>
    <property type="match status" value="1"/>
</dbReference>
<dbReference type="Pfam" id="PF00173">
    <property type="entry name" value="Cyt-b5"/>
    <property type="match status" value="1"/>
</dbReference>
<protein>
    <submittedName>
        <fullName evidence="7">Cytochrome B5</fullName>
    </submittedName>
</protein>
<evidence type="ECO:0000313" key="8">
    <source>
        <dbReference type="Proteomes" id="UP000229459"/>
    </source>
</evidence>
<dbReference type="AlphaFoldDB" id="A0A2H0B7I9"/>
<dbReference type="PANTHER" id="PTHR19359">
    <property type="entry name" value="CYTOCHROME B5"/>
    <property type="match status" value="1"/>
</dbReference>
<dbReference type="InterPro" id="IPR018506">
    <property type="entry name" value="Cyt_B5_heme-BS"/>
</dbReference>
<evidence type="ECO:0000256" key="1">
    <source>
        <dbReference type="ARBA" id="ARBA00022617"/>
    </source>
</evidence>
<gene>
    <name evidence="7" type="ORF">COX08_03300</name>
</gene>
<dbReference type="GO" id="GO:0016020">
    <property type="term" value="C:membrane"/>
    <property type="evidence" value="ECO:0007669"/>
    <property type="project" value="TreeGrafter"/>
</dbReference>
<dbReference type="GO" id="GO:0046872">
    <property type="term" value="F:metal ion binding"/>
    <property type="evidence" value="ECO:0007669"/>
    <property type="project" value="UniProtKB-KW"/>
</dbReference>
<dbReference type="InterPro" id="IPR001199">
    <property type="entry name" value="Cyt_B5-like_heme/steroid-bd"/>
</dbReference>